<gene>
    <name evidence="3" type="ORF">PT974_02941</name>
</gene>
<evidence type="ECO:0000313" key="3">
    <source>
        <dbReference type="EMBL" id="KAK5997578.1"/>
    </source>
</evidence>
<reference evidence="3 4" key="1">
    <citation type="submission" date="2024-01" db="EMBL/GenBank/DDBJ databases">
        <title>Complete genome of Cladobotryum mycophilum ATHUM6906.</title>
        <authorList>
            <person name="Christinaki A.C."/>
            <person name="Myridakis A.I."/>
            <person name="Kouvelis V.N."/>
        </authorList>
    </citation>
    <scope>NUCLEOTIDE SEQUENCE [LARGE SCALE GENOMIC DNA]</scope>
    <source>
        <strain evidence="3 4">ATHUM6906</strain>
    </source>
</reference>
<dbReference type="PANTHER" id="PTHR33048:SF47">
    <property type="entry name" value="INTEGRAL MEMBRANE PROTEIN-RELATED"/>
    <property type="match status" value="1"/>
</dbReference>
<evidence type="ECO:0000256" key="1">
    <source>
        <dbReference type="SAM" id="MobiDB-lite"/>
    </source>
</evidence>
<accession>A0ABR0SZN8</accession>
<feature type="transmembrane region" description="Helical" evidence="2">
    <location>
        <begin position="12"/>
        <end position="33"/>
    </location>
</feature>
<dbReference type="PANTHER" id="PTHR33048">
    <property type="entry name" value="PTH11-LIKE INTEGRAL MEMBRANE PROTEIN (AFU_ORTHOLOGUE AFUA_5G11245)"/>
    <property type="match status" value="1"/>
</dbReference>
<organism evidence="3 4">
    <name type="scientific">Cladobotryum mycophilum</name>
    <dbReference type="NCBI Taxonomy" id="491253"/>
    <lineage>
        <taxon>Eukaryota</taxon>
        <taxon>Fungi</taxon>
        <taxon>Dikarya</taxon>
        <taxon>Ascomycota</taxon>
        <taxon>Pezizomycotina</taxon>
        <taxon>Sordariomycetes</taxon>
        <taxon>Hypocreomycetidae</taxon>
        <taxon>Hypocreales</taxon>
        <taxon>Hypocreaceae</taxon>
        <taxon>Cladobotryum</taxon>
    </lineage>
</organism>
<comment type="caution">
    <text evidence="3">The sequence shown here is derived from an EMBL/GenBank/DDBJ whole genome shotgun (WGS) entry which is preliminary data.</text>
</comment>
<evidence type="ECO:0000313" key="4">
    <source>
        <dbReference type="Proteomes" id="UP001338125"/>
    </source>
</evidence>
<feature type="transmembrane region" description="Helical" evidence="2">
    <location>
        <begin position="261"/>
        <end position="281"/>
    </location>
</feature>
<keyword evidence="2" id="KW-0472">Membrane</keyword>
<sequence length="445" mass="49810">MVNEQGKREVAVGVLGGVGIEAIAMLVIVVSLTGMRLCMRLWMQGWRRLRLDEAFTIVGVLLYFVKAYITIMLSSQTFWLANDDMSDAHREALQTDDREYHLRVRGSKLFFYDWISYSAMIWTLKAAFCAYTVQRVVSPLQRLLYHIFGYASLAVSFVLVNLYLAVGCWPVSHMWQLNPDPGSKCYPANSAVLVWMYYGFNFATTLFLGVMAMPVFFGPDRSASKAVWRLLPLFAGALVAGLAVTRAIALRSGKPRSKEVAASWALWEGLVIIMMLNLPVICSCWKKMTNSEAGEQKAPANRPDGTELASMPAGARPGAHSSQSSGSSQIIVADEEESVDMPKKYKTTGPRRNSDPNTLDSQTTMTLEGYNTSSASRSNSLIHQTLEVTVSEEHCAQPGRDESCRSCGNYTRTWSRDEDAARPAQRSEYFADHIHTHTRWDRRQH</sequence>
<keyword evidence="4" id="KW-1185">Reference proteome</keyword>
<evidence type="ECO:0000256" key="2">
    <source>
        <dbReference type="SAM" id="Phobius"/>
    </source>
</evidence>
<keyword evidence="2" id="KW-1133">Transmembrane helix</keyword>
<feature type="compositionally biased region" description="Polar residues" evidence="1">
    <location>
        <begin position="355"/>
        <end position="364"/>
    </location>
</feature>
<protein>
    <submittedName>
        <fullName evidence="3">Uncharacterized protein</fullName>
    </submittedName>
</protein>
<dbReference type="EMBL" id="JAVFKD010000002">
    <property type="protein sequence ID" value="KAK5997578.1"/>
    <property type="molecule type" value="Genomic_DNA"/>
</dbReference>
<dbReference type="InterPro" id="IPR052337">
    <property type="entry name" value="SAT4-like"/>
</dbReference>
<dbReference type="Proteomes" id="UP001338125">
    <property type="component" value="Unassembled WGS sequence"/>
</dbReference>
<feature type="region of interest" description="Disordered" evidence="1">
    <location>
        <begin position="294"/>
        <end position="364"/>
    </location>
</feature>
<proteinExistence type="predicted"/>
<feature type="transmembrane region" description="Helical" evidence="2">
    <location>
        <begin position="114"/>
        <end position="133"/>
    </location>
</feature>
<feature type="transmembrane region" description="Helical" evidence="2">
    <location>
        <begin position="145"/>
        <end position="172"/>
    </location>
</feature>
<feature type="transmembrane region" description="Helical" evidence="2">
    <location>
        <begin position="230"/>
        <end position="249"/>
    </location>
</feature>
<feature type="transmembrane region" description="Helical" evidence="2">
    <location>
        <begin position="54"/>
        <end position="75"/>
    </location>
</feature>
<feature type="transmembrane region" description="Helical" evidence="2">
    <location>
        <begin position="192"/>
        <end position="218"/>
    </location>
</feature>
<name>A0ABR0SZN8_9HYPO</name>
<keyword evidence="2" id="KW-0812">Transmembrane</keyword>